<evidence type="ECO:0000256" key="4">
    <source>
        <dbReference type="PROSITE-ProRule" id="PRU00335"/>
    </source>
</evidence>
<comment type="caution">
    <text evidence="7">The sequence shown here is derived from an EMBL/GenBank/DDBJ whole genome shotgun (WGS) entry which is preliminary data.</text>
</comment>
<dbReference type="Pfam" id="PF00440">
    <property type="entry name" value="TetR_N"/>
    <property type="match status" value="1"/>
</dbReference>
<dbReference type="AlphaFoldDB" id="A0A1S1QH01"/>
<dbReference type="PANTHER" id="PTHR30055:SF234">
    <property type="entry name" value="HTH-TYPE TRANSCRIPTIONAL REGULATOR BETI"/>
    <property type="match status" value="1"/>
</dbReference>
<dbReference type="Gene3D" id="1.10.357.10">
    <property type="entry name" value="Tetracycline Repressor, domain 2"/>
    <property type="match status" value="1"/>
</dbReference>
<gene>
    <name evidence="7" type="ORF">CC117_22430</name>
</gene>
<dbReference type="EMBL" id="MBLM01000129">
    <property type="protein sequence ID" value="OHV34058.1"/>
    <property type="molecule type" value="Genomic_DNA"/>
</dbReference>
<keyword evidence="8" id="KW-1185">Reference proteome</keyword>
<dbReference type="SUPFAM" id="SSF46689">
    <property type="entry name" value="Homeodomain-like"/>
    <property type="match status" value="1"/>
</dbReference>
<accession>A0A1S1QH01</accession>
<evidence type="ECO:0000259" key="6">
    <source>
        <dbReference type="PROSITE" id="PS50977"/>
    </source>
</evidence>
<dbReference type="Proteomes" id="UP000179627">
    <property type="component" value="Unassembled WGS sequence"/>
</dbReference>
<sequence length="214" mass="22617">MAGPAAVAERAGGGRTRRSGADRREALLDAAATLIVAAGADAVSMDAVADSAGVSRALLYKHFANRGTLLAAVYRREAVLLHAELATEVRAAETVEGMYRALLRGALRASLERRAVFLALRAAGAVSLDLDRERDERDEATVRAFAARTTAEYGIGEDQATAASSMLLAAINPILHRWNRAPTEQTAALIEETFLMVVRGALAVLSSSTEARTA</sequence>
<dbReference type="InterPro" id="IPR050109">
    <property type="entry name" value="HTH-type_TetR-like_transc_reg"/>
</dbReference>
<evidence type="ECO:0000313" key="7">
    <source>
        <dbReference type="EMBL" id="OHV34058.1"/>
    </source>
</evidence>
<feature type="region of interest" description="Disordered" evidence="5">
    <location>
        <begin position="1"/>
        <end position="20"/>
    </location>
</feature>
<dbReference type="PROSITE" id="PS50977">
    <property type="entry name" value="HTH_TETR_2"/>
    <property type="match status" value="1"/>
</dbReference>
<reference evidence="8" key="1">
    <citation type="submission" date="2016-07" db="EMBL/GenBank/DDBJ databases">
        <title>Sequence Frankia sp. strain CcI1.17.</title>
        <authorList>
            <person name="Ghodhbane-Gtari F."/>
            <person name="Swanson E."/>
            <person name="Gueddou A."/>
            <person name="Morris K."/>
            <person name="Hezbri K."/>
            <person name="Ktari A."/>
            <person name="Nouioui I."/>
            <person name="Abebe-Akele F."/>
            <person name="Simpson S."/>
            <person name="Thomas K."/>
            <person name="Gtari M."/>
            <person name="Tisa L.S."/>
            <person name="Hurst S."/>
        </authorList>
    </citation>
    <scope>NUCLEOTIDE SEQUENCE [LARGE SCALE GENOMIC DNA]</scope>
    <source>
        <strain evidence="8">Cc1.17</strain>
    </source>
</reference>
<evidence type="ECO:0000256" key="2">
    <source>
        <dbReference type="ARBA" id="ARBA00023125"/>
    </source>
</evidence>
<dbReference type="GO" id="GO:0000976">
    <property type="term" value="F:transcription cis-regulatory region binding"/>
    <property type="evidence" value="ECO:0007669"/>
    <property type="project" value="TreeGrafter"/>
</dbReference>
<feature type="DNA-binding region" description="H-T-H motif" evidence="4">
    <location>
        <begin position="44"/>
        <end position="63"/>
    </location>
</feature>
<organism evidence="7 8">
    <name type="scientific">Parafrankia colletiae</name>
    <dbReference type="NCBI Taxonomy" id="573497"/>
    <lineage>
        <taxon>Bacteria</taxon>
        <taxon>Bacillati</taxon>
        <taxon>Actinomycetota</taxon>
        <taxon>Actinomycetes</taxon>
        <taxon>Frankiales</taxon>
        <taxon>Frankiaceae</taxon>
        <taxon>Parafrankia</taxon>
    </lineage>
</organism>
<keyword evidence="1" id="KW-0805">Transcription regulation</keyword>
<evidence type="ECO:0000256" key="1">
    <source>
        <dbReference type="ARBA" id="ARBA00023015"/>
    </source>
</evidence>
<feature type="domain" description="HTH tetR-type" evidence="6">
    <location>
        <begin position="21"/>
        <end position="81"/>
    </location>
</feature>
<protein>
    <recommendedName>
        <fullName evidence="6">HTH tetR-type domain-containing protein</fullName>
    </recommendedName>
</protein>
<evidence type="ECO:0000313" key="8">
    <source>
        <dbReference type="Proteomes" id="UP000179627"/>
    </source>
</evidence>
<dbReference type="InterPro" id="IPR009057">
    <property type="entry name" value="Homeodomain-like_sf"/>
</dbReference>
<dbReference type="PRINTS" id="PR00455">
    <property type="entry name" value="HTHTETR"/>
</dbReference>
<keyword evidence="2 4" id="KW-0238">DNA-binding</keyword>
<name>A0A1S1QH01_9ACTN</name>
<proteinExistence type="predicted"/>
<evidence type="ECO:0000256" key="5">
    <source>
        <dbReference type="SAM" id="MobiDB-lite"/>
    </source>
</evidence>
<dbReference type="PANTHER" id="PTHR30055">
    <property type="entry name" value="HTH-TYPE TRANSCRIPTIONAL REGULATOR RUTR"/>
    <property type="match status" value="1"/>
</dbReference>
<feature type="compositionally biased region" description="Low complexity" evidence="5">
    <location>
        <begin position="1"/>
        <end position="10"/>
    </location>
</feature>
<keyword evidence="3" id="KW-0804">Transcription</keyword>
<evidence type="ECO:0000256" key="3">
    <source>
        <dbReference type="ARBA" id="ARBA00023163"/>
    </source>
</evidence>
<dbReference type="InterPro" id="IPR001647">
    <property type="entry name" value="HTH_TetR"/>
</dbReference>
<dbReference type="GO" id="GO:0003700">
    <property type="term" value="F:DNA-binding transcription factor activity"/>
    <property type="evidence" value="ECO:0007669"/>
    <property type="project" value="TreeGrafter"/>
</dbReference>